<dbReference type="EMBL" id="JJMU01000065">
    <property type="protein sequence ID" value="KGE12681.1"/>
    <property type="molecule type" value="Genomic_DNA"/>
</dbReference>
<dbReference type="PATRIC" id="fig|1229276.3.peg.3534"/>
<keyword evidence="2" id="KW-1185">Reference proteome</keyword>
<dbReference type="RefSeq" id="WP_131555337.1">
    <property type="nucleotide sequence ID" value="NZ_JJMU01000065.1"/>
</dbReference>
<name>A0A0B8SZ83_9SPHI</name>
<reference evidence="2" key="1">
    <citation type="submission" date="2014-04" db="EMBL/GenBank/DDBJ databases">
        <title>Whole-Genome optical mapping and complete genome sequence of Sphingobacterium deserti sp. nov., a new spaces isolated from desert in the west of China.</title>
        <authorList>
            <person name="Teng C."/>
            <person name="Zhou Z."/>
            <person name="Li X."/>
            <person name="Chen M."/>
            <person name="Lin M."/>
            <person name="Wang L."/>
            <person name="Su S."/>
            <person name="Zhang C."/>
            <person name="Zhang W."/>
        </authorList>
    </citation>
    <scope>NUCLEOTIDE SEQUENCE [LARGE SCALE GENOMIC DNA]</scope>
    <source>
        <strain evidence="2">ACCC05744</strain>
    </source>
</reference>
<accession>A0A0B8SZ83</accession>
<organism evidence="1 2">
    <name type="scientific">Sphingobacterium deserti</name>
    <dbReference type="NCBI Taxonomy" id="1229276"/>
    <lineage>
        <taxon>Bacteria</taxon>
        <taxon>Pseudomonadati</taxon>
        <taxon>Bacteroidota</taxon>
        <taxon>Sphingobacteriia</taxon>
        <taxon>Sphingobacteriales</taxon>
        <taxon>Sphingobacteriaceae</taxon>
        <taxon>Sphingobacterium</taxon>
    </lineage>
</organism>
<proteinExistence type="predicted"/>
<evidence type="ECO:0000313" key="2">
    <source>
        <dbReference type="Proteomes" id="UP000031802"/>
    </source>
</evidence>
<dbReference type="OrthoDB" id="709210at2"/>
<comment type="caution">
    <text evidence="1">The sequence shown here is derived from an EMBL/GenBank/DDBJ whole genome shotgun (WGS) entry which is preliminary data.</text>
</comment>
<dbReference type="Proteomes" id="UP000031802">
    <property type="component" value="Unassembled WGS sequence"/>
</dbReference>
<reference evidence="1 2" key="2">
    <citation type="journal article" date="2015" name="PLoS ONE">
        <title>Whole-Genome Optical Mapping and Finished Genome Sequence of Sphingobacterium deserti sp. nov., a New Species Isolated from the Western Desert of China.</title>
        <authorList>
            <person name="Teng C."/>
            <person name="Zhou Z."/>
            <person name="Molnar I."/>
            <person name="Li X."/>
            <person name="Tang R."/>
            <person name="Chen M."/>
            <person name="Wang L."/>
            <person name="Su S."/>
            <person name="Zhang W."/>
            <person name="Lin M."/>
        </authorList>
    </citation>
    <scope>NUCLEOTIDE SEQUENCE [LARGE SCALE GENOMIC DNA]</scope>
    <source>
        <strain evidence="2">ACCC05744</strain>
    </source>
</reference>
<gene>
    <name evidence="1" type="ORF">DI53_3420</name>
</gene>
<evidence type="ECO:0000313" key="1">
    <source>
        <dbReference type="EMBL" id="KGE12681.1"/>
    </source>
</evidence>
<protein>
    <submittedName>
        <fullName evidence="1">Uncharacterized protein</fullName>
    </submittedName>
</protein>
<sequence>MMNFDSIALGDLTQDVQIPKTVDEQVEETWFVKYGEETVGVGLFLPDSRSCVLAILGDDVAHRKVIGTYQSSDDHERLILHGLEIAYEGYLRSVKGDTVIGKLDIKE</sequence>
<dbReference type="AlphaFoldDB" id="A0A0B8SZ83"/>